<dbReference type="InterPro" id="IPR036388">
    <property type="entry name" value="WH-like_DNA-bd_sf"/>
</dbReference>
<gene>
    <name evidence="5" type="ORF">BX592_101240</name>
</gene>
<organism evidence="5 6">
    <name type="scientific">Paraburkholderia rhizosphaerae</name>
    <dbReference type="NCBI Taxonomy" id="480658"/>
    <lineage>
        <taxon>Bacteria</taxon>
        <taxon>Pseudomonadati</taxon>
        <taxon>Pseudomonadota</taxon>
        <taxon>Betaproteobacteria</taxon>
        <taxon>Burkholderiales</taxon>
        <taxon>Burkholderiaceae</taxon>
        <taxon>Paraburkholderia</taxon>
    </lineage>
</organism>
<dbReference type="EMBL" id="SORE01000001">
    <property type="protein sequence ID" value="TDY54784.1"/>
    <property type="molecule type" value="Genomic_DNA"/>
</dbReference>
<dbReference type="InterPro" id="IPR000835">
    <property type="entry name" value="HTH_MarR-typ"/>
</dbReference>
<evidence type="ECO:0000313" key="5">
    <source>
        <dbReference type="EMBL" id="TDY54784.1"/>
    </source>
</evidence>
<dbReference type="Gene3D" id="1.10.10.10">
    <property type="entry name" value="Winged helix-like DNA-binding domain superfamily/Winged helix DNA-binding domain"/>
    <property type="match status" value="1"/>
</dbReference>
<dbReference type="RefSeq" id="WP_134189804.1">
    <property type="nucleotide sequence ID" value="NZ_JBHLUW010000027.1"/>
</dbReference>
<dbReference type="OrthoDB" id="6195716at2"/>
<dbReference type="SMART" id="SM00347">
    <property type="entry name" value="HTH_MARR"/>
    <property type="match status" value="1"/>
</dbReference>
<dbReference type="GO" id="GO:0003677">
    <property type="term" value="F:DNA binding"/>
    <property type="evidence" value="ECO:0007669"/>
    <property type="project" value="UniProtKB-KW"/>
</dbReference>
<proteinExistence type="predicted"/>
<sequence length="145" mass="15957">MSFYTPDNFHQIGSVGFVLNKVRNQISADMDSALKGMHVKGQHIGILMSLLRGSNTTPASLSRHLGVDSGLMTRMLDKLEGLGLIVRSRDTVDRRVVNLQLTAAGRATAQRVAELAPDVLNARLRSFSGAEYDELCRLLHKLLQD</sequence>
<name>A0A4R8M1P8_9BURK</name>
<evidence type="ECO:0000256" key="2">
    <source>
        <dbReference type="ARBA" id="ARBA00023125"/>
    </source>
</evidence>
<dbReference type="GO" id="GO:0003700">
    <property type="term" value="F:DNA-binding transcription factor activity"/>
    <property type="evidence" value="ECO:0007669"/>
    <property type="project" value="InterPro"/>
</dbReference>
<feature type="domain" description="HTH marR-type" evidence="4">
    <location>
        <begin position="12"/>
        <end position="144"/>
    </location>
</feature>
<reference evidence="5 6" key="1">
    <citation type="submission" date="2019-03" db="EMBL/GenBank/DDBJ databases">
        <title>Genomic Encyclopedia of Type Strains, Phase III (KMG-III): the genomes of soil and plant-associated and newly described type strains.</title>
        <authorList>
            <person name="Whitman W."/>
        </authorList>
    </citation>
    <scope>NUCLEOTIDE SEQUENCE [LARGE SCALE GENOMIC DNA]</scope>
    <source>
        <strain evidence="5 6">LMG 29544</strain>
    </source>
</reference>
<accession>A0A4R8M1P8</accession>
<dbReference type="SUPFAM" id="SSF46785">
    <property type="entry name" value="Winged helix' DNA-binding domain"/>
    <property type="match status" value="1"/>
</dbReference>
<dbReference type="AlphaFoldDB" id="A0A4R8M1P8"/>
<dbReference type="InterPro" id="IPR036390">
    <property type="entry name" value="WH_DNA-bd_sf"/>
</dbReference>
<keyword evidence="1" id="KW-0805">Transcription regulation</keyword>
<evidence type="ECO:0000256" key="3">
    <source>
        <dbReference type="ARBA" id="ARBA00023163"/>
    </source>
</evidence>
<dbReference type="Pfam" id="PF01047">
    <property type="entry name" value="MarR"/>
    <property type="match status" value="1"/>
</dbReference>
<evidence type="ECO:0000313" key="6">
    <source>
        <dbReference type="Proteomes" id="UP000295509"/>
    </source>
</evidence>
<protein>
    <submittedName>
        <fullName evidence="5">MarR family transcriptional regulator</fullName>
    </submittedName>
</protein>
<evidence type="ECO:0000256" key="1">
    <source>
        <dbReference type="ARBA" id="ARBA00023015"/>
    </source>
</evidence>
<dbReference type="PANTHER" id="PTHR42756">
    <property type="entry name" value="TRANSCRIPTIONAL REGULATOR, MARR"/>
    <property type="match status" value="1"/>
</dbReference>
<dbReference type="PANTHER" id="PTHR42756:SF1">
    <property type="entry name" value="TRANSCRIPTIONAL REPRESSOR OF EMRAB OPERON"/>
    <property type="match status" value="1"/>
</dbReference>
<dbReference type="Proteomes" id="UP000295509">
    <property type="component" value="Unassembled WGS sequence"/>
</dbReference>
<keyword evidence="3" id="KW-0804">Transcription</keyword>
<dbReference type="PROSITE" id="PS50995">
    <property type="entry name" value="HTH_MARR_2"/>
    <property type="match status" value="1"/>
</dbReference>
<dbReference type="PRINTS" id="PR00598">
    <property type="entry name" value="HTHMARR"/>
</dbReference>
<comment type="caution">
    <text evidence="5">The sequence shown here is derived from an EMBL/GenBank/DDBJ whole genome shotgun (WGS) entry which is preliminary data.</text>
</comment>
<keyword evidence="2" id="KW-0238">DNA-binding</keyword>
<evidence type="ECO:0000259" key="4">
    <source>
        <dbReference type="PROSITE" id="PS50995"/>
    </source>
</evidence>
<keyword evidence="6" id="KW-1185">Reference proteome</keyword>